<evidence type="ECO:0000259" key="1">
    <source>
        <dbReference type="Pfam" id="PF13622"/>
    </source>
</evidence>
<dbReference type="InterPro" id="IPR042171">
    <property type="entry name" value="Acyl-CoA_hotdog"/>
</dbReference>
<dbReference type="Gene3D" id="2.40.160.210">
    <property type="entry name" value="Acyl-CoA thioesterase, double hotdog domain"/>
    <property type="match status" value="1"/>
</dbReference>
<protein>
    <submittedName>
        <fullName evidence="3">Thioesterase family protein</fullName>
    </submittedName>
</protein>
<gene>
    <name evidence="3" type="ORF">DWB68_03360</name>
</gene>
<proteinExistence type="predicted"/>
<keyword evidence="4" id="KW-1185">Reference proteome</keyword>
<comment type="caution">
    <text evidence="3">The sequence shown here is derived from an EMBL/GenBank/DDBJ whole genome shotgun (WGS) entry which is preliminary data.</text>
</comment>
<dbReference type="RefSeq" id="WP_119423732.1">
    <property type="nucleotide sequence ID" value="NZ_QQXK01000005.1"/>
</dbReference>
<evidence type="ECO:0000313" key="3">
    <source>
        <dbReference type="EMBL" id="RII43084.1"/>
    </source>
</evidence>
<evidence type="ECO:0000313" key="4">
    <source>
        <dbReference type="Proteomes" id="UP000265419"/>
    </source>
</evidence>
<name>A0A399JCY1_9MICC</name>
<feature type="domain" description="Acyl-CoA thioesterase-like N-terminal HotDog" evidence="1">
    <location>
        <begin position="39"/>
        <end position="120"/>
    </location>
</feature>
<dbReference type="AlphaFoldDB" id="A0A399JCY1"/>
<dbReference type="Pfam" id="PF20789">
    <property type="entry name" value="4HBT_3C"/>
    <property type="match status" value="1"/>
</dbReference>
<dbReference type="InterPro" id="IPR049450">
    <property type="entry name" value="ACOT8-like_C"/>
</dbReference>
<evidence type="ECO:0000259" key="2">
    <source>
        <dbReference type="Pfam" id="PF20789"/>
    </source>
</evidence>
<accession>A0A399JCY1</accession>
<reference evidence="3 4" key="1">
    <citation type="submission" date="2018-07" db="EMBL/GenBank/DDBJ databases">
        <title>Arthrobacter sp. nov., isolated from raw cow's milk with high bacterial count.</title>
        <authorList>
            <person name="Hahne J."/>
            <person name="Isele D."/>
            <person name="Lipski A."/>
        </authorList>
    </citation>
    <scope>NUCLEOTIDE SEQUENCE [LARGE SCALE GENOMIC DNA]</scope>
    <source>
        <strain evidence="3 4">JZ R-35</strain>
    </source>
</reference>
<sequence length="278" mass="29995">MSFAPDRLPEDLAEAEAYYVLDARDGDTARYRSTVHAQGAWNPGEQHMAPATGVLVHELERFKAREGLRIVRVSLDILGLIPGGGFTVTTRMVRPGRTIELIEATLEAHGRTSIVARAWRLATGDTSAVAHVQEPSIPGPRKCVERELSARWPGGYIASLTGLGDPASGGGQGTAWLSNDLEMVDGEETTPLVRLLGMVDTANGVAPRLDPRAWAFPNVDLQIHLFRAPIGRRLGLRVLQSVGEDGVGLTSSVLHDEQGPFGRAEQILTVREQAATSR</sequence>
<dbReference type="InterPro" id="IPR049449">
    <property type="entry name" value="TesB_ACOT8-like_N"/>
</dbReference>
<dbReference type="Pfam" id="PF13622">
    <property type="entry name" value="4HBT_3"/>
    <property type="match status" value="1"/>
</dbReference>
<dbReference type="EMBL" id="QQXK01000005">
    <property type="protein sequence ID" value="RII43084.1"/>
    <property type="molecule type" value="Genomic_DNA"/>
</dbReference>
<dbReference type="Proteomes" id="UP000265419">
    <property type="component" value="Unassembled WGS sequence"/>
</dbReference>
<organism evidence="3 4">
    <name type="scientific">Galactobacter valiniphilus</name>
    <dbReference type="NCBI Taxonomy" id="2676122"/>
    <lineage>
        <taxon>Bacteria</taxon>
        <taxon>Bacillati</taxon>
        <taxon>Actinomycetota</taxon>
        <taxon>Actinomycetes</taxon>
        <taxon>Micrococcales</taxon>
        <taxon>Micrococcaceae</taxon>
        <taxon>Galactobacter</taxon>
    </lineage>
</organism>
<feature type="domain" description="Acyl-CoA thioesterase-like C-terminal" evidence="2">
    <location>
        <begin position="168"/>
        <end position="270"/>
    </location>
</feature>